<reference evidence="1" key="1">
    <citation type="journal article" date="2015" name="Nature">
        <title>Complex archaea that bridge the gap between prokaryotes and eukaryotes.</title>
        <authorList>
            <person name="Spang A."/>
            <person name="Saw J.H."/>
            <person name="Jorgensen S.L."/>
            <person name="Zaremba-Niedzwiedzka K."/>
            <person name="Martijn J."/>
            <person name="Lind A.E."/>
            <person name="van Eijk R."/>
            <person name="Schleper C."/>
            <person name="Guy L."/>
            <person name="Ettema T.J."/>
        </authorList>
    </citation>
    <scope>NUCLEOTIDE SEQUENCE</scope>
</reference>
<accession>A0A0F8ZBT7</accession>
<dbReference type="EMBL" id="LAZR01061267">
    <property type="protein sequence ID" value="KKK63924.1"/>
    <property type="molecule type" value="Genomic_DNA"/>
</dbReference>
<comment type="caution">
    <text evidence="1">The sequence shown here is derived from an EMBL/GenBank/DDBJ whole genome shotgun (WGS) entry which is preliminary data.</text>
</comment>
<name>A0A0F8ZBT7_9ZZZZ</name>
<dbReference type="AlphaFoldDB" id="A0A0F8ZBT7"/>
<organism evidence="1">
    <name type="scientific">marine sediment metagenome</name>
    <dbReference type="NCBI Taxonomy" id="412755"/>
    <lineage>
        <taxon>unclassified sequences</taxon>
        <taxon>metagenomes</taxon>
        <taxon>ecological metagenomes</taxon>
    </lineage>
</organism>
<proteinExistence type="predicted"/>
<protein>
    <submittedName>
        <fullName evidence="1">Uncharacterized protein</fullName>
    </submittedName>
</protein>
<gene>
    <name evidence="1" type="ORF">LCGC14_2989400</name>
</gene>
<evidence type="ECO:0000313" key="1">
    <source>
        <dbReference type="EMBL" id="KKK63924.1"/>
    </source>
</evidence>
<sequence length="100" mass="11133">MSNMTWGIKAGLDAAMAEAQHEVARLISIRERLDDEDCSGDPETLRLSLGIIVEALDKSIVDLRCASGHLVEHKCRDPRYDQLLEELHDIIAESSEPYGV</sequence>